<dbReference type="InParanoid" id="A0A136ISC3"/>
<keyword evidence="7" id="KW-1185">Reference proteome</keyword>
<evidence type="ECO:0000313" key="6">
    <source>
        <dbReference type="EMBL" id="KXJ87689.1"/>
    </source>
</evidence>
<evidence type="ECO:0000259" key="5">
    <source>
        <dbReference type="Pfam" id="PF00724"/>
    </source>
</evidence>
<keyword evidence="4" id="KW-0560">Oxidoreductase</keyword>
<dbReference type="Pfam" id="PF00724">
    <property type="entry name" value="Oxidored_FMN"/>
    <property type="match status" value="1"/>
</dbReference>
<dbReference type="PANTHER" id="PTHR43656:SF2">
    <property type="entry name" value="BINDING OXIDOREDUCTASE, PUTATIVE (AFU_ORTHOLOGUE AFUA_2G08260)-RELATED"/>
    <property type="match status" value="1"/>
</dbReference>
<evidence type="ECO:0000256" key="4">
    <source>
        <dbReference type="ARBA" id="ARBA00023002"/>
    </source>
</evidence>
<proteinExistence type="inferred from homology"/>
<dbReference type="InterPro" id="IPR001155">
    <property type="entry name" value="OxRdtase_FMN_N"/>
</dbReference>
<dbReference type="GO" id="GO:0010181">
    <property type="term" value="F:FMN binding"/>
    <property type="evidence" value="ECO:0007669"/>
    <property type="project" value="InterPro"/>
</dbReference>
<evidence type="ECO:0000256" key="2">
    <source>
        <dbReference type="ARBA" id="ARBA00022630"/>
    </source>
</evidence>
<dbReference type="OrthoDB" id="1663137at2759"/>
<dbReference type="Gene3D" id="3.20.20.70">
    <property type="entry name" value="Aldolase class I"/>
    <property type="match status" value="1"/>
</dbReference>
<dbReference type="AlphaFoldDB" id="A0A136ISC3"/>
<dbReference type="GO" id="GO:0016491">
    <property type="term" value="F:oxidoreductase activity"/>
    <property type="evidence" value="ECO:0007669"/>
    <property type="project" value="UniProtKB-KW"/>
</dbReference>
<gene>
    <name evidence="6" type="ORF">Micbo1qcDRAFT_151679</name>
</gene>
<evidence type="ECO:0000313" key="7">
    <source>
        <dbReference type="Proteomes" id="UP000070501"/>
    </source>
</evidence>
<protein>
    <recommendedName>
        <fullName evidence="5">NADH:flavin oxidoreductase/NADH oxidase N-terminal domain-containing protein</fullName>
    </recommendedName>
</protein>
<sequence>MADLKLNTPLTLKCGLTLPNRLVNPAMAEYFADKDSLPTSEACLSAYERWAEGGWGLIMTGNVQVDVTYIGQAGDMAYDDSVPRAKIVSAWTRWREAIGKHGTSAVMQLNHPGRQSPLGSGRRSIFAKTLAPSAAAMNLGDGLWPRFLVSLLFGTPRAMTHADIRAVVGQFARAAAAAHEAGFAGVEIHAAHGYLLSQFLSPDINLRTDEYGGSAVNRARIVVEIVRAIREVVPAEFCVGIKFNSADYSPGPEAGRALEDRIAQVRVIAEAGIDFLEVSGGTYENPTCIVGYDEQPVATAKSARTLAREAYFLEFARSIRESLPGLHLMVTGGFRTRRGMEAAVADGGGCDMVGIARPAALHPRLPAETILNPAVADDDAVLRLGKVQPPWVLTKVGIKGVGAGWETVSVSLFCTPLFSQHRMMREVPF</sequence>
<dbReference type="EMBL" id="KQ964261">
    <property type="protein sequence ID" value="KXJ87689.1"/>
    <property type="molecule type" value="Genomic_DNA"/>
</dbReference>
<evidence type="ECO:0000256" key="1">
    <source>
        <dbReference type="ARBA" id="ARBA00005979"/>
    </source>
</evidence>
<organism evidence="6 7">
    <name type="scientific">Microdochium bolleyi</name>
    <dbReference type="NCBI Taxonomy" id="196109"/>
    <lineage>
        <taxon>Eukaryota</taxon>
        <taxon>Fungi</taxon>
        <taxon>Dikarya</taxon>
        <taxon>Ascomycota</taxon>
        <taxon>Pezizomycotina</taxon>
        <taxon>Sordariomycetes</taxon>
        <taxon>Xylariomycetidae</taxon>
        <taxon>Xylariales</taxon>
        <taxon>Microdochiaceae</taxon>
        <taxon>Microdochium</taxon>
    </lineage>
</organism>
<evidence type="ECO:0000256" key="3">
    <source>
        <dbReference type="ARBA" id="ARBA00022643"/>
    </source>
</evidence>
<keyword evidence="2" id="KW-0285">Flavoprotein</keyword>
<dbReference type="PANTHER" id="PTHR43656">
    <property type="entry name" value="BINDING OXIDOREDUCTASE, PUTATIVE (AFU_ORTHOLOGUE AFUA_2G08260)-RELATED"/>
    <property type="match status" value="1"/>
</dbReference>
<dbReference type="STRING" id="196109.A0A136ISC3"/>
<feature type="domain" description="NADH:flavin oxidoreductase/NADH oxidase N-terminal" evidence="5">
    <location>
        <begin position="6"/>
        <end position="366"/>
    </location>
</feature>
<reference evidence="7" key="1">
    <citation type="submission" date="2016-02" db="EMBL/GenBank/DDBJ databases">
        <title>Draft genome sequence of Microdochium bolleyi, a fungal endophyte of beachgrass.</title>
        <authorList>
            <consortium name="DOE Joint Genome Institute"/>
            <person name="David A.S."/>
            <person name="May G."/>
            <person name="Haridas S."/>
            <person name="Lim J."/>
            <person name="Wang M."/>
            <person name="Labutti K."/>
            <person name="Lipzen A."/>
            <person name="Barry K."/>
            <person name="Grigoriev I.V."/>
        </authorList>
    </citation>
    <scope>NUCLEOTIDE SEQUENCE [LARGE SCALE GENOMIC DNA]</scope>
    <source>
        <strain evidence="7">J235TASD1</strain>
    </source>
</reference>
<dbReference type="InterPro" id="IPR013785">
    <property type="entry name" value="Aldolase_TIM"/>
</dbReference>
<comment type="similarity">
    <text evidence="1">Belongs to the NADH:flavin oxidoreductase/NADH oxidase family.</text>
</comment>
<dbReference type="Proteomes" id="UP000070501">
    <property type="component" value="Unassembled WGS sequence"/>
</dbReference>
<keyword evidence="3" id="KW-0288">FMN</keyword>
<dbReference type="InterPro" id="IPR051799">
    <property type="entry name" value="NADH_flavin_oxidoreductase"/>
</dbReference>
<name>A0A136ISC3_9PEZI</name>
<dbReference type="SUPFAM" id="SSF51395">
    <property type="entry name" value="FMN-linked oxidoreductases"/>
    <property type="match status" value="1"/>
</dbReference>
<accession>A0A136ISC3</accession>